<evidence type="ECO:0000256" key="1">
    <source>
        <dbReference type="SAM" id="Phobius"/>
    </source>
</evidence>
<organism evidence="2 3">
    <name type="scientific">Luedemannella flava</name>
    <dbReference type="NCBI Taxonomy" id="349316"/>
    <lineage>
        <taxon>Bacteria</taxon>
        <taxon>Bacillati</taxon>
        <taxon>Actinomycetota</taxon>
        <taxon>Actinomycetes</taxon>
        <taxon>Micromonosporales</taxon>
        <taxon>Micromonosporaceae</taxon>
        <taxon>Luedemannella</taxon>
    </lineage>
</organism>
<accession>A0ABP4Z762</accession>
<dbReference type="Proteomes" id="UP001500218">
    <property type="component" value="Unassembled WGS sequence"/>
</dbReference>
<keyword evidence="1" id="KW-1133">Transmembrane helix</keyword>
<feature type="transmembrane region" description="Helical" evidence="1">
    <location>
        <begin position="124"/>
        <end position="147"/>
    </location>
</feature>
<evidence type="ECO:0000313" key="3">
    <source>
        <dbReference type="Proteomes" id="UP001500218"/>
    </source>
</evidence>
<protein>
    <submittedName>
        <fullName evidence="2">Uncharacterized protein</fullName>
    </submittedName>
</protein>
<keyword evidence="1" id="KW-0812">Transmembrane</keyword>
<proteinExistence type="predicted"/>
<keyword evidence="3" id="KW-1185">Reference proteome</keyword>
<reference evidence="3" key="1">
    <citation type="journal article" date="2019" name="Int. J. Syst. Evol. Microbiol.">
        <title>The Global Catalogue of Microorganisms (GCM) 10K type strain sequencing project: providing services to taxonomists for standard genome sequencing and annotation.</title>
        <authorList>
            <consortium name="The Broad Institute Genomics Platform"/>
            <consortium name="The Broad Institute Genome Sequencing Center for Infectious Disease"/>
            <person name="Wu L."/>
            <person name="Ma J."/>
        </authorList>
    </citation>
    <scope>NUCLEOTIDE SEQUENCE [LARGE SCALE GENOMIC DNA]</scope>
    <source>
        <strain evidence="3">JCM 13250</strain>
    </source>
</reference>
<comment type="caution">
    <text evidence="2">The sequence shown here is derived from an EMBL/GenBank/DDBJ whole genome shotgun (WGS) entry which is preliminary data.</text>
</comment>
<gene>
    <name evidence="2" type="ORF">GCM10009682_63400</name>
</gene>
<dbReference type="EMBL" id="BAAALT010000352">
    <property type="protein sequence ID" value="GAA1838177.1"/>
    <property type="molecule type" value="Genomic_DNA"/>
</dbReference>
<keyword evidence="1" id="KW-0472">Membrane</keyword>
<evidence type="ECO:0000313" key="2">
    <source>
        <dbReference type="EMBL" id="GAA1838177.1"/>
    </source>
</evidence>
<feature type="transmembrane region" description="Helical" evidence="1">
    <location>
        <begin position="64"/>
        <end position="90"/>
    </location>
</feature>
<sequence length="157" mass="16869">MRVLSGKALMAVGIRWAETRGMTNVTHRYVAQTYGRAAWRRLAAALVAVPSAVRAAVRRPVRGVLALPVAVVATGLTLVLGFLVLINVLAYPFRPYLGLGDKDGSIWASTYGDSWGGPTLVGAWAVHALGVLLLVFPLLVWAVRGLLRVQERLTGAR</sequence>
<name>A0ABP4Z762_9ACTN</name>